<dbReference type="Gene3D" id="2.160.20.120">
    <property type="match status" value="1"/>
</dbReference>
<evidence type="ECO:0000313" key="4">
    <source>
        <dbReference type="Proteomes" id="UP000199514"/>
    </source>
</evidence>
<protein>
    <submittedName>
        <fullName evidence="3">Putative auto-transporter adhesin, head GIN domain</fullName>
    </submittedName>
</protein>
<name>A0A1I1LVZ4_9BACT</name>
<dbReference type="Pfam" id="PF10988">
    <property type="entry name" value="DUF2807"/>
    <property type="match status" value="1"/>
</dbReference>
<reference evidence="3 4" key="1">
    <citation type="submission" date="2016-10" db="EMBL/GenBank/DDBJ databases">
        <authorList>
            <person name="de Groot N.N."/>
        </authorList>
    </citation>
    <scope>NUCLEOTIDE SEQUENCE [LARGE SCALE GENOMIC DNA]</scope>
    <source>
        <strain evidence="3 4">DSM 6793</strain>
    </source>
</reference>
<proteinExistence type="predicted"/>
<dbReference type="STRING" id="927664.SAMN05421780_10977"/>
<feature type="domain" description="Putative auto-transporter adhesin head GIN" evidence="2">
    <location>
        <begin position="94"/>
        <end position="280"/>
    </location>
</feature>
<keyword evidence="4" id="KW-1185">Reference proteome</keyword>
<dbReference type="Proteomes" id="UP000199514">
    <property type="component" value="Unassembled WGS sequence"/>
</dbReference>
<evidence type="ECO:0000259" key="2">
    <source>
        <dbReference type="Pfam" id="PF10988"/>
    </source>
</evidence>
<feature type="compositionally biased region" description="Polar residues" evidence="1">
    <location>
        <begin position="281"/>
        <end position="291"/>
    </location>
</feature>
<feature type="region of interest" description="Disordered" evidence="1">
    <location>
        <begin position="274"/>
        <end position="298"/>
    </location>
</feature>
<evidence type="ECO:0000313" key="3">
    <source>
        <dbReference type="EMBL" id="SFC75108.1"/>
    </source>
</evidence>
<dbReference type="InterPro" id="IPR021255">
    <property type="entry name" value="DUF2807"/>
</dbReference>
<dbReference type="EMBL" id="FOLE01000009">
    <property type="protein sequence ID" value="SFC75108.1"/>
    <property type="molecule type" value="Genomic_DNA"/>
</dbReference>
<dbReference type="OrthoDB" id="936835at2"/>
<sequence>MSFDCINYSFDNQLYKSYINYFYSFFEKFLNPHATFVISIASYRQKQQNLAFYQSLRYITTMVFSLPPLFLASVNLCASLVSGDPVTQNRQVPNFTKLEVEGAYHVELTQGNSVALQVVGEQEDHDDLITEVVNGTLKIHRREKKGWSWGKTENKNVKIYLTVASLSNIEIGGASKLVGKSTFKVNSLHLDLSGASSVEMTLDVTKLDVDESGASSASLTGRASHQDVDLSGASSYKGFELSSEHADIDASGASSARLTVKQELVAEASGASSIKYKGSPNVRNIESSGASSVKRVDD</sequence>
<gene>
    <name evidence="3" type="ORF">SAMN05421780_10977</name>
</gene>
<dbReference type="AlphaFoldDB" id="A0A1I1LVZ4"/>
<evidence type="ECO:0000256" key="1">
    <source>
        <dbReference type="SAM" id="MobiDB-lite"/>
    </source>
</evidence>
<accession>A0A1I1LVZ4</accession>
<organism evidence="3 4">
    <name type="scientific">Flexibacter flexilis DSM 6793</name>
    <dbReference type="NCBI Taxonomy" id="927664"/>
    <lineage>
        <taxon>Bacteria</taxon>
        <taxon>Pseudomonadati</taxon>
        <taxon>Bacteroidota</taxon>
        <taxon>Cytophagia</taxon>
        <taxon>Cytophagales</taxon>
        <taxon>Flexibacteraceae</taxon>
        <taxon>Flexibacter</taxon>
    </lineage>
</organism>